<keyword evidence="7" id="KW-0346">Stress response</keyword>
<gene>
    <name evidence="8" type="ORF">EDB95_4011</name>
</gene>
<reference evidence="8 9" key="1">
    <citation type="submission" date="2019-03" db="EMBL/GenBank/DDBJ databases">
        <title>Genomic Encyclopedia of Type Strains, Phase IV (KMG-IV): sequencing the most valuable type-strain genomes for metagenomic binning, comparative biology and taxonomic classification.</title>
        <authorList>
            <person name="Goeker M."/>
        </authorList>
    </citation>
    <scope>NUCLEOTIDE SEQUENCE [LARGE SCALE GENOMIC DNA]</scope>
    <source>
        <strain evidence="8 9">DSM 100059</strain>
    </source>
</reference>
<keyword evidence="4" id="KW-0255">Endonuclease</keyword>
<evidence type="ECO:0000256" key="2">
    <source>
        <dbReference type="ARBA" id="ARBA00022649"/>
    </source>
</evidence>
<evidence type="ECO:0000313" key="9">
    <source>
        <dbReference type="Proteomes" id="UP000294498"/>
    </source>
</evidence>
<accession>A0A4R8DFH9</accession>
<dbReference type="OrthoDB" id="9798547at2"/>
<dbReference type="Gene3D" id="3.30.920.30">
    <property type="entry name" value="Hypothetical protein"/>
    <property type="match status" value="1"/>
</dbReference>
<keyword evidence="2" id="KW-1277">Toxin-antitoxin system</keyword>
<evidence type="ECO:0000256" key="4">
    <source>
        <dbReference type="ARBA" id="ARBA00022759"/>
    </source>
</evidence>
<dbReference type="Proteomes" id="UP000294498">
    <property type="component" value="Unassembled WGS sequence"/>
</dbReference>
<evidence type="ECO:0000256" key="5">
    <source>
        <dbReference type="ARBA" id="ARBA00022801"/>
    </source>
</evidence>
<name>A0A4R8DFH9_9BACT</name>
<proteinExistence type="inferred from homology"/>
<comment type="similarity">
    <text evidence="1">Belongs to the HicA mRNA interferase family.</text>
</comment>
<organism evidence="8 9">
    <name type="scientific">Dinghuibacter silviterrae</name>
    <dbReference type="NCBI Taxonomy" id="1539049"/>
    <lineage>
        <taxon>Bacteria</taxon>
        <taxon>Pseudomonadati</taxon>
        <taxon>Bacteroidota</taxon>
        <taxon>Chitinophagia</taxon>
        <taxon>Chitinophagales</taxon>
        <taxon>Chitinophagaceae</taxon>
        <taxon>Dinghuibacter</taxon>
    </lineage>
</organism>
<protein>
    <submittedName>
        <fullName evidence="8">Putative RNA binding protein YcfA (HicA-like mRNA interferase family)</fullName>
    </submittedName>
</protein>
<evidence type="ECO:0000256" key="6">
    <source>
        <dbReference type="ARBA" id="ARBA00022884"/>
    </source>
</evidence>
<dbReference type="EMBL" id="SODV01000002">
    <property type="protein sequence ID" value="TDW96187.1"/>
    <property type="molecule type" value="Genomic_DNA"/>
</dbReference>
<dbReference type="GO" id="GO:0004519">
    <property type="term" value="F:endonuclease activity"/>
    <property type="evidence" value="ECO:0007669"/>
    <property type="project" value="UniProtKB-KW"/>
</dbReference>
<dbReference type="InterPro" id="IPR038570">
    <property type="entry name" value="HicA_sf"/>
</dbReference>
<keyword evidence="3" id="KW-0540">Nuclease</keyword>
<comment type="caution">
    <text evidence="8">The sequence shown here is derived from an EMBL/GenBank/DDBJ whole genome shotgun (WGS) entry which is preliminary data.</text>
</comment>
<keyword evidence="9" id="KW-1185">Reference proteome</keyword>
<keyword evidence="5" id="KW-0378">Hydrolase</keyword>
<evidence type="ECO:0000256" key="3">
    <source>
        <dbReference type="ARBA" id="ARBA00022722"/>
    </source>
</evidence>
<dbReference type="RefSeq" id="WP_133996234.1">
    <property type="nucleotide sequence ID" value="NZ_SODV01000002.1"/>
</dbReference>
<dbReference type="AlphaFoldDB" id="A0A4R8DFH9"/>
<dbReference type="InterPro" id="IPR012933">
    <property type="entry name" value="HicA_mRNA_interferase"/>
</dbReference>
<evidence type="ECO:0000256" key="1">
    <source>
        <dbReference type="ARBA" id="ARBA00006620"/>
    </source>
</evidence>
<evidence type="ECO:0000313" key="8">
    <source>
        <dbReference type="EMBL" id="TDW96187.1"/>
    </source>
</evidence>
<dbReference type="GO" id="GO:0016787">
    <property type="term" value="F:hydrolase activity"/>
    <property type="evidence" value="ECO:0007669"/>
    <property type="project" value="UniProtKB-KW"/>
</dbReference>
<sequence>MRFAEVVLCLKQAGWIIKDQKGSHVHMIHPSKPGKITIPKHGKSDLAPGTLKAIWKHAGLNH</sequence>
<keyword evidence="6" id="KW-0694">RNA-binding</keyword>
<dbReference type="SUPFAM" id="SSF54786">
    <property type="entry name" value="YcfA/nrd intein domain"/>
    <property type="match status" value="1"/>
</dbReference>
<dbReference type="GO" id="GO:0003729">
    <property type="term" value="F:mRNA binding"/>
    <property type="evidence" value="ECO:0007669"/>
    <property type="project" value="InterPro"/>
</dbReference>
<dbReference type="Pfam" id="PF07927">
    <property type="entry name" value="HicA_toxin"/>
    <property type="match status" value="1"/>
</dbReference>
<evidence type="ECO:0000256" key="7">
    <source>
        <dbReference type="ARBA" id="ARBA00023016"/>
    </source>
</evidence>